<dbReference type="PANTHER" id="PTHR36114:SF1">
    <property type="entry name" value="16.7 KDA PROTEIN IN WHIE LOCUS"/>
    <property type="match status" value="1"/>
</dbReference>
<evidence type="ECO:0000313" key="2">
    <source>
        <dbReference type="EMBL" id="GAA0823361.1"/>
    </source>
</evidence>
<proteinExistence type="predicted"/>
<dbReference type="InterPro" id="IPR052044">
    <property type="entry name" value="PKS_Associated_Protein"/>
</dbReference>
<dbReference type="Pfam" id="PF07883">
    <property type="entry name" value="Cupin_2"/>
    <property type="match status" value="1"/>
</dbReference>
<dbReference type="SUPFAM" id="SSF51182">
    <property type="entry name" value="RmlC-like cupins"/>
    <property type="match status" value="1"/>
</dbReference>
<gene>
    <name evidence="2" type="ORF">GCM10009111_32950</name>
</gene>
<comment type="caution">
    <text evidence="2">The sequence shown here is derived from an EMBL/GenBank/DDBJ whole genome shotgun (WGS) entry which is preliminary data.</text>
</comment>
<evidence type="ECO:0000259" key="1">
    <source>
        <dbReference type="Pfam" id="PF07883"/>
    </source>
</evidence>
<organism evidence="2 3">
    <name type="scientific">Colwellia asteriadis</name>
    <dbReference type="NCBI Taxonomy" id="517723"/>
    <lineage>
        <taxon>Bacteria</taxon>
        <taxon>Pseudomonadati</taxon>
        <taxon>Pseudomonadota</taxon>
        <taxon>Gammaproteobacteria</taxon>
        <taxon>Alteromonadales</taxon>
        <taxon>Colwelliaceae</taxon>
        <taxon>Colwellia</taxon>
    </lineage>
</organism>
<feature type="domain" description="Cupin type-2" evidence="1">
    <location>
        <begin position="35"/>
        <end position="99"/>
    </location>
</feature>
<accession>A0ABN1LBD6</accession>
<dbReference type="RefSeq" id="WP_343818910.1">
    <property type="nucleotide sequence ID" value="NZ_BAAAFA010000013.1"/>
</dbReference>
<reference evidence="2 3" key="1">
    <citation type="journal article" date="2019" name="Int. J. Syst. Evol. Microbiol.">
        <title>The Global Catalogue of Microorganisms (GCM) 10K type strain sequencing project: providing services to taxonomists for standard genome sequencing and annotation.</title>
        <authorList>
            <consortium name="The Broad Institute Genomics Platform"/>
            <consortium name="The Broad Institute Genome Sequencing Center for Infectious Disease"/>
            <person name="Wu L."/>
            <person name="Ma J."/>
        </authorList>
    </citation>
    <scope>NUCLEOTIDE SEQUENCE [LARGE SCALE GENOMIC DNA]</scope>
    <source>
        <strain evidence="2 3">JCM 15608</strain>
    </source>
</reference>
<dbReference type="PANTHER" id="PTHR36114">
    <property type="entry name" value="16.7 KDA PROTEIN IN WHIE LOCUS"/>
    <property type="match status" value="1"/>
</dbReference>
<evidence type="ECO:0000313" key="3">
    <source>
        <dbReference type="Proteomes" id="UP001500021"/>
    </source>
</evidence>
<keyword evidence="3" id="KW-1185">Reference proteome</keyword>
<protein>
    <submittedName>
        <fullName evidence="2">Cupin domain-containing protein</fullName>
    </submittedName>
</protein>
<dbReference type="EMBL" id="BAAAFA010000013">
    <property type="protein sequence ID" value="GAA0823361.1"/>
    <property type="molecule type" value="Genomic_DNA"/>
</dbReference>
<dbReference type="Proteomes" id="UP001500021">
    <property type="component" value="Unassembled WGS sequence"/>
</dbReference>
<dbReference type="InterPro" id="IPR011051">
    <property type="entry name" value="RmlC_Cupin_sf"/>
</dbReference>
<dbReference type="InterPro" id="IPR013096">
    <property type="entry name" value="Cupin_2"/>
</dbReference>
<name>A0ABN1LBD6_9GAMM</name>
<dbReference type="Gene3D" id="2.60.120.10">
    <property type="entry name" value="Jelly Rolls"/>
    <property type="match status" value="1"/>
</dbReference>
<dbReference type="InterPro" id="IPR014710">
    <property type="entry name" value="RmlC-like_jellyroll"/>
</dbReference>
<sequence length="113" mass="12769">MTVISKKSAEHYFWGDQCEGWHLVQSKNLSVIQERVPSGCSEQRHFHSTAEQFFFILSGVASMELDGEIFELNPNEGIYIPAKAIHKLSNQHESDLLFTVTSTPPIHGDRVVI</sequence>